<gene>
    <name evidence="2" type="ORF">MGAL_10B017164</name>
</gene>
<comment type="caution">
    <text evidence="2">The sequence shown here is derived from an EMBL/GenBank/DDBJ whole genome shotgun (WGS) entry which is preliminary data.</text>
</comment>
<evidence type="ECO:0000256" key="1">
    <source>
        <dbReference type="SAM" id="MobiDB-lite"/>
    </source>
</evidence>
<feature type="non-terminal residue" evidence="2">
    <location>
        <position position="173"/>
    </location>
</feature>
<dbReference type="EMBL" id="UYJE01004496">
    <property type="protein sequence ID" value="VDI28461.1"/>
    <property type="molecule type" value="Genomic_DNA"/>
</dbReference>
<accession>A0A8B6E5P2</accession>
<protein>
    <submittedName>
        <fullName evidence="2">Uncharacterized protein</fullName>
    </submittedName>
</protein>
<dbReference type="Proteomes" id="UP000596742">
    <property type="component" value="Unassembled WGS sequence"/>
</dbReference>
<evidence type="ECO:0000313" key="3">
    <source>
        <dbReference type="Proteomes" id="UP000596742"/>
    </source>
</evidence>
<keyword evidence="3" id="KW-1185">Reference proteome</keyword>
<reference evidence="2" key="1">
    <citation type="submission" date="2018-11" db="EMBL/GenBank/DDBJ databases">
        <authorList>
            <person name="Alioto T."/>
            <person name="Alioto T."/>
        </authorList>
    </citation>
    <scope>NUCLEOTIDE SEQUENCE</scope>
</reference>
<name>A0A8B6E5P2_MYTGA</name>
<feature type="compositionally biased region" description="Polar residues" evidence="1">
    <location>
        <begin position="1"/>
        <end position="53"/>
    </location>
</feature>
<sequence length="173" mass="19491">MENTGDNTQMENTGDNTQDTLGDNTQMDTPGDNSQMDNSGYKTQDTPGDSTQMDNTSDNTQDNLDDNTQDTPDDNTQDIPDDNTQMDNTGDNLDDKLQPSYMSGQYMLIAQGTKTYPAVVDVWPYVYFYTHKKEDLWISASIRHSIISSEVVKPIDPPDGCLIGTRRFMYKFK</sequence>
<organism evidence="2 3">
    <name type="scientific">Mytilus galloprovincialis</name>
    <name type="common">Mediterranean mussel</name>
    <dbReference type="NCBI Taxonomy" id="29158"/>
    <lineage>
        <taxon>Eukaryota</taxon>
        <taxon>Metazoa</taxon>
        <taxon>Spiralia</taxon>
        <taxon>Lophotrochozoa</taxon>
        <taxon>Mollusca</taxon>
        <taxon>Bivalvia</taxon>
        <taxon>Autobranchia</taxon>
        <taxon>Pteriomorphia</taxon>
        <taxon>Mytilida</taxon>
        <taxon>Mytiloidea</taxon>
        <taxon>Mytilidae</taxon>
        <taxon>Mytilinae</taxon>
        <taxon>Mytilus</taxon>
    </lineage>
</organism>
<dbReference type="AlphaFoldDB" id="A0A8B6E5P2"/>
<feature type="compositionally biased region" description="Acidic residues" evidence="1">
    <location>
        <begin position="63"/>
        <end position="81"/>
    </location>
</feature>
<evidence type="ECO:0000313" key="2">
    <source>
        <dbReference type="EMBL" id="VDI28461.1"/>
    </source>
</evidence>
<proteinExistence type="predicted"/>
<feature type="region of interest" description="Disordered" evidence="1">
    <location>
        <begin position="1"/>
        <end position="93"/>
    </location>
</feature>